<dbReference type="eggNOG" id="arCOG02017">
    <property type="taxonomic scope" value="Archaea"/>
</dbReference>
<dbReference type="RefSeq" id="WP_012350616.1">
    <property type="nucleotide sequence ID" value="NC_010525.1"/>
</dbReference>
<dbReference type="AlphaFoldDB" id="B1Y8W8"/>
<keyword evidence="6" id="KW-1185">Reference proteome</keyword>
<evidence type="ECO:0000313" key="5">
    <source>
        <dbReference type="EMBL" id="ACB40197.1"/>
    </source>
</evidence>
<sequence>MYQGKFYRLLHPRPTLVVVSRCPGGRLNLMPASWNTPVSEDPPTVAVAVERSSYTHECLKHHRRATLNVLPLEAADLIYKLGTVSGRDVDKAAQFGVAFEKSEKVDVPRVAGAIAGYEAEVYMEVEVGEVTLFIFKVLHSWAAPGVADQWGYDFKRVNIPLHGAGRAFYGVDPRPRFVKKT</sequence>
<dbReference type="STRING" id="444157.Tneu_1270"/>
<dbReference type="InterPro" id="IPR012349">
    <property type="entry name" value="Split_barrel_FMN-bd"/>
</dbReference>
<dbReference type="PANTHER" id="PTHR43567:SF1">
    <property type="entry name" value="FLAVOREDOXIN"/>
    <property type="match status" value="1"/>
</dbReference>
<gene>
    <name evidence="5" type="ordered locus">Tneu_1270</name>
</gene>
<dbReference type="Pfam" id="PF01613">
    <property type="entry name" value="Flavin_Reduct"/>
    <property type="match status" value="1"/>
</dbReference>
<evidence type="ECO:0000313" key="6">
    <source>
        <dbReference type="Proteomes" id="UP000001694"/>
    </source>
</evidence>
<dbReference type="Proteomes" id="UP000001694">
    <property type="component" value="Chromosome"/>
</dbReference>
<comment type="similarity">
    <text evidence="3">Belongs to the flavoredoxin family.</text>
</comment>
<dbReference type="EMBL" id="CP001014">
    <property type="protein sequence ID" value="ACB40197.1"/>
    <property type="molecule type" value="Genomic_DNA"/>
</dbReference>
<protein>
    <submittedName>
        <fullName evidence="5">Flavin reductase domain protein FMN-binding</fullName>
    </submittedName>
</protein>
<dbReference type="OrthoDB" id="8522at2157"/>
<dbReference type="HOGENOM" id="CLU_059021_5_3_2"/>
<reference evidence="5" key="1">
    <citation type="submission" date="2008-03" db="EMBL/GenBank/DDBJ databases">
        <title>Complete sequence of Thermoproteus neutrophilus V24Sta.</title>
        <authorList>
            <consortium name="US DOE Joint Genome Institute"/>
            <person name="Copeland A."/>
            <person name="Lucas S."/>
            <person name="Lapidus A."/>
            <person name="Glavina del Rio T."/>
            <person name="Dalin E."/>
            <person name="Tice H."/>
            <person name="Bruce D."/>
            <person name="Goodwin L."/>
            <person name="Pitluck S."/>
            <person name="Sims D."/>
            <person name="Brettin T."/>
            <person name="Detter J.C."/>
            <person name="Han C."/>
            <person name="Kuske C.R."/>
            <person name="Schmutz J."/>
            <person name="Larimer F."/>
            <person name="Land M."/>
            <person name="Hauser L."/>
            <person name="Kyrpides N."/>
            <person name="Mikhailova N."/>
            <person name="Biddle J.F."/>
            <person name="Zhang Z."/>
            <person name="Fitz-Gibbon S.T."/>
            <person name="Lowe T.M."/>
            <person name="Saltikov C."/>
            <person name="House C.H."/>
            <person name="Richardson P."/>
        </authorList>
    </citation>
    <scope>NUCLEOTIDE SEQUENCE [LARGE SCALE GENOMIC DNA]</scope>
    <source>
        <strain evidence="5">V24Sta</strain>
    </source>
</reference>
<evidence type="ECO:0000256" key="2">
    <source>
        <dbReference type="ARBA" id="ARBA00022630"/>
    </source>
</evidence>
<organism evidence="5 6">
    <name type="scientific">Pyrobaculum neutrophilum (strain DSM 2338 / JCM 9278 / NBRC 100436 / V24Sta)</name>
    <name type="common">Thermoproteus neutrophilus</name>
    <dbReference type="NCBI Taxonomy" id="444157"/>
    <lineage>
        <taxon>Archaea</taxon>
        <taxon>Thermoproteota</taxon>
        <taxon>Thermoprotei</taxon>
        <taxon>Thermoproteales</taxon>
        <taxon>Thermoproteaceae</taxon>
        <taxon>Pyrobaculum</taxon>
    </lineage>
</organism>
<feature type="domain" description="Flavin reductase like" evidence="4">
    <location>
        <begin position="8"/>
        <end position="152"/>
    </location>
</feature>
<dbReference type="GO" id="GO:0010181">
    <property type="term" value="F:FMN binding"/>
    <property type="evidence" value="ECO:0007669"/>
    <property type="project" value="InterPro"/>
</dbReference>
<dbReference type="PANTHER" id="PTHR43567">
    <property type="entry name" value="FLAVOREDOXIN-RELATED-RELATED"/>
    <property type="match status" value="1"/>
</dbReference>
<accession>B1Y8W8</accession>
<dbReference type="KEGG" id="tne:Tneu_1270"/>
<dbReference type="SUPFAM" id="SSF50475">
    <property type="entry name" value="FMN-binding split barrel"/>
    <property type="match status" value="1"/>
</dbReference>
<dbReference type="SMART" id="SM00903">
    <property type="entry name" value="Flavin_Reduct"/>
    <property type="match status" value="1"/>
</dbReference>
<comment type="cofactor">
    <cofactor evidence="1">
        <name>FMN</name>
        <dbReference type="ChEBI" id="CHEBI:58210"/>
    </cofactor>
</comment>
<dbReference type="InterPro" id="IPR002563">
    <property type="entry name" value="Flavin_Rdtase-like_dom"/>
</dbReference>
<evidence type="ECO:0000256" key="1">
    <source>
        <dbReference type="ARBA" id="ARBA00001917"/>
    </source>
</evidence>
<keyword evidence="2" id="KW-0285">Flavoprotein</keyword>
<evidence type="ECO:0000256" key="3">
    <source>
        <dbReference type="ARBA" id="ARBA00038054"/>
    </source>
</evidence>
<proteinExistence type="inferred from homology"/>
<dbReference type="Gene3D" id="2.30.110.10">
    <property type="entry name" value="Electron Transport, Fmn-binding Protein, Chain A"/>
    <property type="match status" value="1"/>
</dbReference>
<name>B1Y8W8_PYRNV</name>
<dbReference type="InterPro" id="IPR052174">
    <property type="entry name" value="Flavoredoxin"/>
</dbReference>
<evidence type="ECO:0000259" key="4">
    <source>
        <dbReference type="SMART" id="SM00903"/>
    </source>
</evidence>
<dbReference type="GeneID" id="6166224"/>